<dbReference type="Proteomes" id="UP000283509">
    <property type="component" value="Unassembled WGS sequence"/>
</dbReference>
<organism evidence="2 3">
    <name type="scientific">Penaeus vannamei</name>
    <name type="common">Whiteleg shrimp</name>
    <name type="synonym">Litopenaeus vannamei</name>
    <dbReference type="NCBI Taxonomy" id="6689"/>
    <lineage>
        <taxon>Eukaryota</taxon>
        <taxon>Metazoa</taxon>
        <taxon>Ecdysozoa</taxon>
        <taxon>Arthropoda</taxon>
        <taxon>Crustacea</taxon>
        <taxon>Multicrustacea</taxon>
        <taxon>Malacostraca</taxon>
        <taxon>Eumalacostraca</taxon>
        <taxon>Eucarida</taxon>
        <taxon>Decapoda</taxon>
        <taxon>Dendrobranchiata</taxon>
        <taxon>Penaeoidea</taxon>
        <taxon>Penaeidae</taxon>
        <taxon>Penaeus</taxon>
    </lineage>
</organism>
<evidence type="ECO:0000256" key="1">
    <source>
        <dbReference type="SAM" id="SignalP"/>
    </source>
</evidence>
<feature type="chain" id="PRO_5018739607" evidence="1">
    <location>
        <begin position="20"/>
        <end position="237"/>
    </location>
</feature>
<reference evidence="2 3" key="1">
    <citation type="submission" date="2018-04" db="EMBL/GenBank/DDBJ databases">
        <authorList>
            <person name="Zhang X."/>
            <person name="Yuan J."/>
            <person name="Li F."/>
            <person name="Xiang J."/>
        </authorList>
    </citation>
    <scope>NUCLEOTIDE SEQUENCE [LARGE SCALE GENOMIC DNA]</scope>
    <source>
        <tissue evidence="2">Muscle</tissue>
    </source>
</reference>
<evidence type="ECO:0000313" key="3">
    <source>
        <dbReference type="Proteomes" id="UP000283509"/>
    </source>
</evidence>
<comment type="caution">
    <text evidence="2">The sequence shown here is derived from an EMBL/GenBank/DDBJ whole genome shotgun (WGS) entry which is preliminary data.</text>
</comment>
<name>A0A3R7PR94_PENVA</name>
<accession>A0A3R7PR94</accession>
<dbReference type="AlphaFoldDB" id="A0A3R7PR94"/>
<proteinExistence type="predicted"/>
<keyword evidence="1" id="KW-0732">Signal</keyword>
<protein>
    <submittedName>
        <fullName evidence="2">Uncharacterized protein</fullName>
    </submittedName>
</protein>
<evidence type="ECO:0000313" key="2">
    <source>
        <dbReference type="EMBL" id="ROT74570.1"/>
    </source>
</evidence>
<keyword evidence="3" id="KW-1185">Reference proteome</keyword>
<dbReference type="OrthoDB" id="6330735at2759"/>
<feature type="signal peptide" evidence="1">
    <location>
        <begin position="1"/>
        <end position="19"/>
    </location>
</feature>
<dbReference type="EMBL" id="QCYY01001877">
    <property type="protein sequence ID" value="ROT74570.1"/>
    <property type="molecule type" value="Genomic_DNA"/>
</dbReference>
<gene>
    <name evidence="2" type="ORF">C7M84_006905</name>
</gene>
<reference evidence="2 3" key="2">
    <citation type="submission" date="2019-01" db="EMBL/GenBank/DDBJ databases">
        <title>The decoding of complex shrimp genome reveals the adaptation for benthos swimmer, frequently molting mechanism and breeding impact on genome.</title>
        <authorList>
            <person name="Sun Y."/>
            <person name="Gao Y."/>
            <person name="Yu Y."/>
        </authorList>
    </citation>
    <scope>NUCLEOTIDE SEQUENCE [LARGE SCALE GENOMIC DNA]</scope>
    <source>
        <tissue evidence="2">Muscle</tissue>
    </source>
</reference>
<sequence length="237" mass="27212">MVPHSLALLLLLAAAGARAEWNPAEVELEVAFEEESERAAAYEDLVLKYAPYLRPEPITRSEITPPFSLRTQEGLDDFCFPHNASDYFRVRDADDWSRQCNMDYATIHADEVPTYWHAMECGRHLHIAYWSFYGYNHNCDCCSGERNAWWEFLVVKVREWSTNPHMHEVMFGQKEGWYTRIAGNYELHDESHPVAYVGRAGHGFYHDSGGSNTCCYYEDTRNPGRVSALVGSLLSIC</sequence>